<sequence length="277" mass="29654">MTSLLWNAQTAEARAAAGERAAAAPARQLCSRLVGSEARALAYGSPCGGFESDRGPPEPLHSCQICNLTETSLGVSCWTGHGGAHDGASPSTSHSSGTASLNTTYVLELYSSQQSSQVLNATSGLPVFSVRNLQPRTEYFIVLYGVNSLGHSNAVKLYASTLTSAEALLDTEPGWSVLGLGVYSTILLIVLVILCFALLVLAVVVKRWRKKRALRGLPTAVGRSFVGGLEEQPEYVHEVALVGARLPCHTSEIYYTLPQLHGRHNGIRLQTFSREVM</sequence>
<accession>A0AC60P843</accession>
<organism evidence="1 2">
    <name type="scientific">Ixodes persulcatus</name>
    <name type="common">Taiga tick</name>
    <dbReference type="NCBI Taxonomy" id="34615"/>
    <lineage>
        <taxon>Eukaryota</taxon>
        <taxon>Metazoa</taxon>
        <taxon>Ecdysozoa</taxon>
        <taxon>Arthropoda</taxon>
        <taxon>Chelicerata</taxon>
        <taxon>Arachnida</taxon>
        <taxon>Acari</taxon>
        <taxon>Parasitiformes</taxon>
        <taxon>Ixodida</taxon>
        <taxon>Ixodoidea</taxon>
        <taxon>Ixodidae</taxon>
        <taxon>Ixodinae</taxon>
        <taxon>Ixodes</taxon>
    </lineage>
</organism>
<comment type="caution">
    <text evidence="1">The sequence shown here is derived from an EMBL/GenBank/DDBJ whole genome shotgun (WGS) entry which is preliminary data.</text>
</comment>
<keyword evidence="2" id="KW-1185">Reference proteome</keyword>
<gene>
    <name evidence="1" type="ORF">HPB47_007231</name>
</gene>
<reference evidence="1 2" key="1">
    <citation type="journal article" date="2020" name="Cell">
        <title>Large-Scale Comparative Analyses of Tick Genomes Elucidate Their Genetic Diversity and Vector Capacities.</title>
        <authorList>
            <consortium name="Tick Genome and Microbiome Consortium (TIGMIC)"/>
            <person name="Jia N."/>
            <person name="Wang J."/>
            <person name="Shi W."/>
            <person name="Du L."/>
            <person name="Sun Y."/>
            <person name="Zhan W."/>
            <person name="Jiang J.F."/>
            <person name="Wang Q."/>
            <person name="Zhang B."/>
            <person name="Ji P."/>
            <person name="Bell-Sakyi L."/>
            <person name="Cui X.M."/>
            <person name="Yuan T.T."/>
            <person name="Jiang B.G."/>
            <person name="Yang W.F."/>
            <person name="Lam T.T."/>
            <person name="Chang Q.C."/>
            <person name="Ding S.J."/>
            <person name="Wang X.J."/>
            <person name="Zhu J.G."/>
            <person name="Ruan X.D."/>
            <person name="Zhao L."/>
            <person name="Wei J.T."/>
            <person name="Ye R.Z."/>
            <person name="Que T.C."/>
            <person name="Du C.H."/>
            <person name="Zhou Y.H."/>
            <person name="Cheng J.X."/>
            <person name="Dai P.F."/>
            <person name="Guo W.B."/>
            <person name="Han X.H."/>
            <person name="Huang E.J."/>
            <person name="Li L.F."/>
            <person name="Wei W."/>
            <person name="Gao Y.C."/>
            <person name="Liu J.Z."/>
            <person name="Shao H.Z."/>
            <person name="Wang X."/>
            <person name="Wang C.C."/>
            <person name="Yang T.C."/>
            <person name="Huo Q.B."/>
            <person name="Li W."/>
            <person name="Chen H.Y."/>
            <person name="Chen S.E."/>
            <person name="Zhou L.G."/>
            <person name="Ni X.B."/>
            <person name="Tian J.H."/>
            <person name="Sheng Y."/>
            <person name="Liu T."/>
            <person name="Pan Y.S."/>
            <person name="Xia L.Y."/>
            <person name="Li J."/>
            <person name="Zhao F."/>
            <person name="Cao W.C."/>
        </authorList>
    </citation>
    <scope>NUCLEOTIDE SEQUENCE [LARGE SCALE GENOMIC DNA]</scope>
    <source>
        <strain evidence="1">Iper-2018</strain>
    </source>
</reference>
<proteinExistence type="predicted"/>
<dbReference type="Proteomes" id="UP000805193">
    <property type="component" value="Unassembled WGS sequence"/>
</dbReference>
<protein>
    <submittedName>
        <fullName evidence="1">Uncharacterized protein</fullName>
    </submittedName>
</protein>
<evidence type="ECO:0000313" key="2">
    <source>
        <dbReference type="Proteomes" id="UP000805193"/>
    </source>
</evidence>
<evidence type="ECO:0000313" key="1">
    <source>
        <dbReference type="EMBL" id="KAG0415615.1"/>
    </source>
</evidence>
<name>A0AC60P843_IXOPE</name>
<dbReference type="EMBL" id="JABSTQ010011052">
    <property type="protein sequence ID" value="KAG0415615.1"/>
    <property type="molecule type" value="Genomic_DNA"/>
</dbReference>